<dbReference type="PANTHER" id="PTHR22901:SF0">
    <property type="entry name" value="SIALATE O-ACETYLESTERASE"/>
    <property type="match status" value="1"/>
</dbReference>
<dbReference type="InterPro" id="IPR039329">
    <property type="entry name" value="SIAE"/>
</dbReference>
<dbReference type="SUPFAM" id="SSF52266">
    <property type="entry name" value="SGNH hydrolase"/>
    <property type="match status" value="1"/>
</dbReference>
<dbReference type="InterPro" id="IPR005181">
    <property type="entry name" value="SASA"/>
</dbReference>
<dbReference type="InterPro" id="IPR008979">
    <property type="entry name" value="Galactose-bd-like_sf"/>
</dbReference>
<protein>
    <submittedName>
        <fullName evidence="3">Sialate O-acetylesterase</fullName>
    </submittedName>
</protein>
<dbReference type="Gene3D" id="3.40.50.1110">
    <property type="entry name" value="SGNH hydrolase"/>
    <property type="match status" value="2"/>
</dbReference>
<dbReference type="OrthoDB" id="9816001at2"/>
<evidence type="ECO:0000259" key="2">
    <source>
        <dbReference type="Pfam" id="PF03629"/>
    </source>
</evidence>
<dbReference type="RefSeq" id="WP_091691737.1">
    <property type="nucleotide sequence ID" value="NZ_FPBF01000001.1"/>
</dbReference>
<gene>
    <name evidence="3" type="ORF">SAMN04489724_1205</name>
</gene>
<dbReference type="GO" id="GO:0005975">
    <property type="term" value="P:carbohydrate metabolic process"/>
    <property type="evidence" value="ECO:0007669"/>
    <property type="project" value="TreeGrafter"/>
</dbReference>
<dbReference type="STRING" id="305507.SAMN04489724_1205"/>
<feature type="domain" description="Sialate O-acetylesterase" evidence="2">
    <location>
        <begin position="398"/>
        <end position="507"/>
    </location>
</feature>
<keyword evidence="1" id="KW-0378">Hydrolase</keyword>
<dbReference type="SUPFAM" id="SSF49785">
    <property type="entry name" value="Galactose-binding domain-like"/>
    <property type="match status" value="1"/>
</dbReference>
<dbReference type="InterPro" id="IPR036514">
    <property type="entry name" value="SGNH_hydro_sf"/>
</dbReference>
<evidence type="ECO:0000313" key="3">
    <source>
        <dbReference type="EMBL" id="SFT53652.1"/>
    </source>
</evidence>
<dbReference type="GO" id="GO:0001681">
    <property type="term" value="F:sialate O-acetylesterase activity"/>
    <property type="evidence" value="ECO:0007669"/>
    <property type="project" value="InterPro"/>
</dbReference>
<dbReference type="EMBL" id="FPBF01000001">
    <property type="protein sequence ID" value="SFT53652.1"/>
    <property type="molecule type" value="Genomic_DNA"/>
</dbReference>
<organism evidence="3 4">
    <name type="scientific">Algoriphagus locisalis</name>
    <dbReference type="NCBI Taxonomy" id="305507"/>
    <lineage>
        <taxon>Bacteria</taxon>
        <taxon>Pseudomonadati</taxon>
        <taxon>Bacteroidota</taxon>
        <taxon>Cytophagia</taxon>
        <taxon>Cytophagales</taxon>
        <taxon>Cyclobacteriaceae</taxon>
        <taxon>Algoriphagus</taxon>
    </lineage>
</organism>
<dbReference type="PANTHER" id="PTHR22901">
    <property type="entry name" value="SIALATE O-ACETYLESTERASE"/>
    <property type="match status" value="1"/>
</dbReference>
<keyword evidence="4" id="KW-1185">Reference proteome</keyword>
<name>A0A1I6YT44_9BACT</name>
<proteinExistence type="predicted"/>
<dbReference type="Pfam" id="PF03629">
    <property type="entry name" value="SASA"/>
    <property type="match status" value="1"/>
</dbReference>
<sequence>MKHTWKLFVLLILFSCESSKFDSEVILPKLFADGMVLQRDEAISVWGKGIPGENVRVSLAGAITSGTVEADSTWDLHLPELKAGGPFVLEVNQSKINDVYIGDVWVAGGQSNMEWRLKSQVIGAEKEFEAGGNPQIRFFKVPNSYSAEKLDDVVGGEWKVADSVNLKDFSAVAWFFAKRNHAEKNVPVGIIESNWGGTPVEGWTDAEILAGMEGSFLDQAKDVTENQESWIAKLNENEVNRQLRDSLVSKPDSIAAAQASSSSFDDSGWSKISLPNANPLQHIAWARKKFNLTTTNDVVLHLPYVDQMAYVYLNGKLLYYKDWGVMMPDIEIPSDMLVKGTNVLSVRAINTWNNQPRIGQEGEMYLMESGKKVSLEGTWSYSNSAVEPQLPKVEWFNWMPGMMYNAMIVPITNYSIKGVIWYQGESNAGRHAEYKELFSTMITNWREDWGLGDFPFLFVQLANFMERKEVQPESDWAFLREAQTQTLALPNTGMATIINIGEANDIHPRNKKDVGERLWLQARKVAYGEDILASGPQFDSLYSQGSELYVKFKSVGEGLELTDADGEEVKGFIVAEDTGDFQQVTAVISDKSTVKITLPEGVELGEVRYAWADNPEVNLVNNLGLPAEAFRAKFE</sequence>
<accession>A0A1I6YT44</accession>
<dbReference type="Proteomes" id="UP000199673">
    <property type="component" value="Unassembled WGS sequence"/>
</dbReference>
<reference evidence="4" key="1">
    <citation type="submission" date="2016-10" db="EMBL/GenBank/DDBJ databases">
        <authorList>
            <person name="Varghese N."/>
            <person name="Submissions S."/>
        </authorList>
    </citation>
    <scope>NUCLEOTIDE SEQUENCE [LARGE SCALE GENOMIC DNA]</scope>
    <source>
        <strain evidence="4">DSM 23445</strain>
    </source>
</reference>
<dbReference type="AlphaFoldDB" id="A0A1I6YT44"/>
<evidence type="ECO:0000313" key="4">
    <source>
        <dbReference type="Proteomes" id="UP000199673"/>
    </source>
</evidence>
<evidence type="ECO:0000256" key="1">
    <source>
        <dbReference type="ARBA" id="ARBA00022801"/>
    </source>
</evidence>